<name>A0ABR9ZQC5_9FIRM</name>
<evidence type="ECO:0000313" key="2">
    <source>
        <dbReference type="EMBL" id="MBF4692652.1"/>
    </source>
</evidence>
<evidence type="ECO:0000256" key="1">
    <source>
        <dbReference type="SAM" id="Phobius"/>
    </source>
</evidence>
<evidence type="ECO:0000313" key="3">
    <source>
        <dbReference type="Proteomes" id="UP000614200"/>
    </source>
</evidence>
<gene>
    <name evidence="2" type="ORF">ISU02_05960</name>
</gene>
<sequence length="505" mass="59467">MTDEQKQNIFKILRISIMVIAVIIMCSRVWQFVQVSKSQNALYTTGEGFGVSGLVDHAEDVADAQVDESIVKFAKDINWEYGDPSLYYEDFSDIEKALDEKSNRMTEAYFKPKVDFPFYLKTENQYYLPVLKEIRDGKLSVEEALDDPSRTIRIPSFDMYYWMTSPDEESFVYSDIASEYYTIQEESGIRGYIYRFYGVIDENINFKEIEESQNAESPIQYLIDSNAKLFTSVMSDKMSGYIRYYDDNGLGNFLKNKYNQEFKPALFEYSFNEGRAKYYYPVSDPSLKFAATDYGDLYLAVLAQRAMYEEIDKIIEEEGYGGQIAHMSIPNKDNLEMGDEKKHYDMSRKYDNRKIVNEVYDGCYDTSLLLLLEEDEEIDYAKLQKISARIQDLFYTNVAKDEENWQRSDLFIYFYTLPKIEQKIVVDLFERDRITETFFRGMTESIADIYVNMYIVRVETEGFHYLDVRAKKTEFFLNPLGDFETLMSLSKREFEDRVKTTRLIY</sequence>
<keyword evidence="1" id="KW-0812">Transmembrane</keyword>
<keyword evidence="1" id="KW-0472">Membrane</keyword>
<feature type="transmembrane region" description="Helical" evidence="1">
    <location>
        <begin position="12"/>
        <end position="30"/>
    </location>
</feature>
<reference evidence="2 3" key="1">
    <citation type="submission" date="2020-11" db="EMBL/GenBank/DDBJ databases">
        <title>Fusibacter basophilias sp. nov.</title>
        <authorList>
            <person name="Qiu D."/>
        </authorList>
    </citation>
    <scope>NUCLEOTIDE SEQUENCE [LARGE SCALE GENOMIC DNA]</scope>
    <source>
        <strain evidence="2 3">Q10-2</strain>
    </source>
</reference>
<dbReference type="Proteomes" id="UP000614200">
    <property type="component" value="Unassembled WGS sequence"/>
</dbReference>
<comment type="caution">
    <text evidence="2">The sequence shown here is derived from an EMBL/GenBank/DDBJ whole genome shotgun (WGS) entry which is preliminary data.</text>
</comment>
<keyword evidence="3" id="KW-1185">Reference proteome</keyword>
<accession>A0ABR9ZQC5</accession>
<dbReference type="EMBL" id="JADKNH010000003">
    <property type="protein sequence ID" value="MBF4692652.1"/>
    <property type="molecule type" value="Genomic_DNA"/>
</dbReference>
<protein>
    <recommendedName>
        <fullName evidence="4">DUF4825 domain-containing protein</fullName>
    </recommendedName>
</protein>
<keyword evidence="1" id="KW-1133">Transmembrane helix</keyword>
<dbReference type="RefSeq" id="WP_194700893.1">
    <property type="nucleotide sequence ID" value="NZ_JADKNH010000003.1"/>
</dbReference>
<organism evidence="2 3">
    <name type="scientific">Fusibacter ferrireducens</name>
    <dbReference type="NCBI Taxonomy" id="2785058"/>
    <lineage>
        <taxon>Bacteria</taxon>
        <taxon>Bacillati</taxon>
        <taxon>Bacillota</taxon>
        <taxon>Clostridia</taxon>
        <taxon>Eubacteriales</taxon>
        <taxon>Eubacteriales Family XII. Incertae Sedis</taxon>
        <taxon>Fusibacter</taxon>
    </lineage>
</organism>
<evidence type="ECO:0008006" key="4">
    <source>
        <dbReference type="Google" id="ProtNLM"/>
    </source>
</evidence>
<proteinExistence type="predicted"/>